<dbReference type="InterPro" id="IPR011723">
    <property type="entry name" value="Znf/thioredoxin_put"/>
</dbReference>
<dbReference type="Proteomes" id="UP000198640">
    <property type="component" value="Unassembled WGS sequence"/>
</dbReference>
<dbReference type="InterPro" id="IPR021834">
    <property type="entry name" value="DUF3426"/>
</dbReference>
<reference evidence="2 3" key="1">
    <citation type="submission" date="2016-10" db="EMBL/GenBank/DDBJ databases">
        <authorList>
            <person name="de Groot N.N."/>
        </authorList>
    </citation>
    <scope>NUCLEOTIDE SEQUENCE [LARGE SCALE GENOMIC DNA]</scope>
    <source>
        <strain evidence="2 3">Nm1</strain>
    </source>
</reference>
<feature type="transmembrane region" description="Helical" evidence="1">
    <location>
        <begin position="95"/>
        <end position="114"/>
    </location>
</feature>
<protein>
    <submittedName>
        <fullName evidence="2">MJ0042 family finger-like domain-containing protein</fullName>
    </submittedName>
</protein>
<evidence type="ECO:0000313" key="3">
    <source>
        <dbReference type="Proteomes" id="UP000198640"/>
    </source>
</evidence>
<keyword evidence="1" id="KW-1133">Transmembrane helix</keyword>
<dbReference type="EMBL" id="FNOY01000051">
    <property type="protein sequence ID" value="SDY66305.1"/>
    <property type="molecule type" value="Genomic_DNA"/>
</dbReference>
<dbReference type="Pfam" id="PF11906">
    <property type="entry name" value="DUF3426"/>
    <property type="match status" value="1"/>
</dbReference>
<evidence type="ECO:0000313" key="2">
    <source>
        <dbReference type="EMBL" id="SDY66305.1"/>
    </source>
</evidence>
<evidence type="ECO:0000256" key="1">
    <source>
        <dbReference type="SAM" id="Phobius"/>
    </source>
</evidence>
<gene>
    <name evidence="2" type="ORF">SAMN05421881_105121</name>
</gene>
<organism evidence="2 3">
    <name type="scientific">Nitrosomonas halophila</name>
    <dbReference type="NCBI Taxonomy" id="44576"/>
    <lineage>
        <taxon>Bacteria</taxon>
        <taxon>Pseudomonadati</taxon>
        <taxon>Pseudomonadota</taxon>
        <taxon>Betaproteobacteria</taxon>
        <taxon>Nitrosomonadales</taxon>
        <taxon>Nitrosomonadaceae</taxon>
        <taxon>Nitrosomonas</taxon>
    </lineage>
</organism>
<keyword evidence="1" id="KW-0472">Membrane</keyword>
<keyword evidence="1" id="KW-0812">Transmembrane</keyword>
<dbReference type="NCBIfam" id="TIGR02098">
    <property type="entry name" value="MJ0042_CXXC"/>
    <property type="match status" value="1"/>
</dbReference>
<dbReference type="STRING" id="44576.SAMN05421881_105121"/>
<sequence length="247" mass="27312">MTLVARCPGCQSVYRLTIAQLQALDGEVCCGQCARQFNGFHSLVVVTEALVQPDVGSSKMNSDQLGLVVANHADGCQDTFELFERKQTGRVSRTWLLANLLLSLLLLGQLIHGFRTEIAIGLPITRPLLENYCALIRCQIDFPRHLALLSLESSDLRVNPSYRPEVVILQAIIRNHAPFPQAFPALLLTLTDQDAQPLASRVLTVKDYLDPGADNMGFAAESEMVIQHFLDTGALDAMGYRLELFYP</sequence>
<proteinExistence type="predicted"/>
<accession>A0A1H3LR37</accession>
<dbReference type="AlphaFoldDB" id="A0A1H3LR37"/>
<dbReference type="OrthoDB" id="5294582at2"/>
<keyword evidence="3" id="KW-1185">Reference proteome</keyword>
<name>A0A1H3LR37_9PROT</name>